<keyword evidence="15" id="KW-1185">Reference proteome</keyword>
<sequence length="296" mass="31915">MQRLHNVPAPAKLNLFLHITGRRDDGYHLLQSVFMLIDWCDELHFDLRRDGLLTRADIGSTDLPPEDLCLRAAKALKQATGSPLGAHITLNKHIPAEAGMGGGSSDAATTLLALNRLWALDLPRSELAQIGLTLGADVPFFIGGRNAWVEGVGEQLTPVSLPTTQFVVIKPPGGAATQRIFGSPDLKRDTKAATIQGFAANGTENSLETGTRLDLQKILQAGHNDLQPVAQALCPDVKRCLDWLSERGLQGRMTGSGTAVFAHLQQSLNSAGLPGNWILRECSNMDVHPLAGWCRD</sequence>
<proteinExistence type="inferred from homology"/>
<evidence type="ECO:0000256" key="1">
    <source>
        <dbReference type="ARBA" id="ARBA00009684"/>
    </source>
</evidence>
<organism evidence="13 16">
    <name type="scientific">Hydrogenophaga crassostreae</name>
    <dbReference type="NCBI Taxonomy" id="1763535"/>
    <lineage>
        <taxon>Bacteria</taxon>
        <taxon>Pseudomonadati</taxon>
        <taxon>Pseudomonadota</taxon>
        <taxon>Betaproteobacteria</taxon>
        <taxon>Burkholderiales</taxon>
        <taxon>Comamonadaceae</taxon>
        <taxon>Hydrogenophaga</taxon>
    </lineage>
</organism>
<dbReference type="GO" id="GO:0005524">
    <property type="term" value="F:ATP binding"/>
    <property type="evidence" value="ECO:0007669"/>
    <property type="project" value="UniProtKB-UniRule"/>
</dbReference>
<dbReference type="Pfam" id="PF08544">
    <property type="entry name" value="GHMP_kinases_C"/>
    <property type="match status" value="1"/>
</dbReference>
<name>A0A167IKH6_9BURK</name>
<evidence type="ECO:0000256" key="4">
    <source>
        <dbReference type="ARBA" id="ARBA00022679"/>
    </source>
</evidence>
<dbReference type="Gene3D" id="3.30.70.890">
    <property type="entry name" value="GHMP kinase, C-terminal domain"/>
    <property type="match status" value="1"/>
</dbReference>
<dbReference type="InterPro" id="IPR020568">
    <property type="entry name" value="Ribosomal_Su5_D2-typ_SF"/>
</dbReference>
<feature type="active site" evidence="10">
    <location>
        <position position="137"/>
    </location>
</feature>
<dbReference type="EMBL" id="CP017476">
    <property type="protein sequence ID" value="AOW15795.1"/>
    <property type="molecule type" value="Genomic_DNA"/>
</dbReference>
<feature type="binding site" evidence="10">
    <location>
        <begin position="95"/>
        <end position="105"/>
    </location>
    <ligand>
        <name>ATP</name>
        <dbReference type="ChEBI" id="CHEBI:30616"/>
    </ligand>
</feature>
<dbReference type="HAMAP" id="MF_00061">
    <property type="entry name" value="IspE"/>
    <property type="match status" value="1"/>
</dbReference>
<evidence type="ECO:0000313" key="13">
    <source>
        <dbReference type="EMBL" id="AOW15795.1"/>
    </source>
</evidence>
<comment type="pathway">
    <text evidence="10">Isoprenoid biosynthesis; isopentenyl diphosphate biosynthesis via DXP pathway; isopentenyl diphosphate from 1-deoxy-D-xylulose 5-phosphate: step 3/6.</text>
</comment>
<dbReference type="SUPFAM" id="SSF54211">
    <property type="entry name" value="Ribosomal protein S5 domain 2-like"/>
    <property type="match status" value="1"/>
</dbReference>
<dbReference type="KEGG" id="hyl:LPB072_18625"/>
<evidence type="ECO:0000256" key="2">
    <source>
        <dbReference type="ARBA" id="ARBA00012052"/>
    </source>
</evidence>
<feature type="active site" evidence="10">
    <location>
        <position position="12"/>
    </location>
</feature>
<keyword evidence="6 10" id="KW-0418">Kinase</keyword>
<dbReference type="AlphaFoldDB" id="A0A167IKH6"/>
<keyword evidence="5 10" id="KW-0547">Nucleotide-binding</keyword>
<dbReference type="Gene3D" id="3.30.230.10">
    <property type="match status" value="1"/>
</dbReference>
<comment type="similarity">
    <text evidence="1 10">Belongs to the GHMP kinase family. IspE subfamily.</text>
</comment>
<protein>
    <recommendedName>
        <fullName evidence="3 10">4-diphosphocytidyl-2-C-methyl-D-erythritol kinase</fullName>
        <shortName evidence="10">CMK</shortName>
        <ecNumber evidence="2 10">2.7.1.148</ecNumber>
    </recommendedName>
    <alternativeName>
        <fullName evidence="9 10">4-(cytidine-5'-diphospho)-2-C-methyl-D-erythritol kinase</fullName>
    </alternativeName>
</protein>
<evidence type="ECO:0000256" key="9">
    <source>
        <dbReference type="ARBA" id="ARBA00032554"/>
    </source>
</evidence>
<evidence type="ECO:0000256" key="3">
    <source>
        <dbReference type="ARBA" id="ARBA00017473"/>
    </source>
</evidence>
<dbReference type="PIRSF" id="PIRSF010376">
    <property type="entry name" value="IspE"/>
    <property type="match status" value="1"/>
</dbReference>
<dbReference type="STRING" id="1763535.LPB072_18625"/>
<evidence type="ECO:0000256" key="10">
    <source>
        <dbReference type="HAMAP-Rule" id="MF_00061"/>
    </source>
</evidence>
<dbReference type="PANTHER" id="PTHR43527">
    <property type="entry name" value="4-DIPHOSPHOCYTIDYL-2-C-METHYL-D-ERYTHRITOL KINASE, CHLOROPLASTIC"/>
    <property type="match status" value="1"/>
</dbReference>
<dbReference type="InterPro" id="IPR004424">
    <property type="entry name" value="IspE"/>
</dbReference>
<keyword evidence="8 10" id="KW-0414">Isoprene biosynthesis</keyword>
<dbReference type="InterPro" id="IPR036554">
    <property type="entry name" value="GHMP_kinase_C_sf"/>
</dbReference>
<accession>A0A167IKH6</accession>
<dbReference type="EMBL" id="LVWD01000005">
    <property type="protein sequence ID" value="OAD43091.1"/>
    <property type="molecule type" value="Genomic_DNA"/>
</dbReference>
<evidence type="ECO:0000256" key="8">
    <source>
        <dbReference type="ARBA" id="ARBA00023229"/>
    </source>
</evidence>
<dbReference type="Proteomes" id="UP000185680">
    <property type="component" value="Chromosome"/>
</dbReference>
<dbReference type="Pfam" id="PF00288">
    <property type="entry name" value="GHMP_kinases_N"/>
    <property type="match status" value="1"/>
</dbReference>
<dbReference type="UniPathway" id="UPA00056">
    <property type="reaction ID" value="UER00094"/>
</dbReference>
<dbReference type="PANTHER" id="PTHR43527:SF2">
    <property type="entry name" value="4-DIPHOSPHOCYTIDYL-2-C-METHYL-D-ERYTHRITOL KINASE, CHLOROPLASTIC"/>
    <property type="match status" value="1"/>
</dbReference>
<dbReference type="EC" id="2.7.1.148" evidence="2 10"/>
<keyword evidence="4 10" id="KW-0808">Transferase</keyword>
<feature type="domain" description="GHMP kinase N-terminal" evidence="11">
    <location>
        <begin position="68"/>
        <end position="144"/>
    </location>
</feature>
<comment type="function">
    <text evidence="10">Catalyzes the phosphorylation of the position 2 hydroxy group of 4-diphosphocytidyl-2C-methyl-D-erythritol.</text>
</comment>
<dbReference type="SUPFAM" id="SSF55060">
    <property type="entry name" value="GHMP Kinase, C-terminal domain"/>
    <property type="match status" value="1"/>
</dbReference>
<dbReference type="InterPro" id="IPR006204">
    <property type="entry name" value="GHMP_kinase_N_dom"/>
</dbReference>
<dbReference type="GO" id="GO:0016114">
    <property type="term" value="P:terpenoid biosynthetic process"/>
    <property type="evidence" value="ECO:0007669"/>
    <property type="project" value="UniProtKB-UniRule"/>
</dbReference>
<comment type="catalytic activity">
    <reaction evidence="10">
        <text>4-CDP-2-C-methyl-D-erythritol + ATP = 4-CDP-2-C-methyl-D-erythritol 2-phosphate + ADP + H(+)</text>
        <dbReference type="Rhea" id="RHEA:18437"/>
        <dbReference type="ChEBI" id="CHEBI:15378"/>
        <dbReference type="ChEBI" id="CHEBI:30616"/>
        <dbReference type="ChEBI" id="CHEBI:57823"/>
        <dbReference type="ChEBI" id="CHEBI:57919"/>
        <dbReference type="ChEBI" id="CHEBI:456216"/>
        <dbReference type="EC" id="2.7.1.148"/>
    </reaction>
</comment>
<evidence type="ECO:0000313" key="16">
    <source>
        <dbReference type="Proteomes" id="UP000185680"/>
    </source>
</evidence>
<keyword evidence="7 10" id="KW-0067">ATP-binding</keyword>
<gene>
    <name evidence="10" type="primary">ispE</name>
    <name evidence="14" type="synonym">ipk</name>
    <name evidence="13" type="ORF">LPB072_18625</name>
    <name evidence="14" type="ORF">LPB72_05925</name>
</gene>
<reference evidence="13 16" key="2">
    <citation type="submission" date="2016-10" db="EMBL/GenBank/DDBJ databases">
        <title>Hydorgenophaga sp. LPB0072 isolated from gastropod.</title>
        <authorList>
            <person name="Kim E."/>
            <person name="Yi H."/>
        </authorList>
    </citation>
    <scope>NUCLEOTIDE SEQUENCE [LARGE SCALE GENOMIC DNA]</scope>
    <source>
        <strain evidence="13 16">LPB0072</strain>
    </source>
</reference>
<evidence type="ECO:0000256" key="6">
    <source>
        <dbReference type="ARBA" id="ARBA00022777"/>
    </source>
</evidence>
<dbReference type="GO" id="GO:0019288">
    <property type="term" value="P:isopentenyl diphosphate biosynthetic process, methylerythritol 4-phosphate pathway"/>
    <property type="evidence" value="ECO:0007669"/>
    <property type="project" value="UniProtKB-UniRule"/>
</dbReference>
<dbReference type="OrthoDB" id="9809438at2"/>
<dbReference type="RefSeq" id="WP_066087448.1">
    <property type="nucleotide sequence ID" value="NZ_CP017476.1"/>
</dbReference>
<dbReference type="Proteomes" id="UP000185657">
    <property type="component" value="Unassembled WGS sequence"/>
</dbReference>
<dbReference type="InterPro" id="IPR014721">
    <property type="entry name" value="Ribsml_uS5_D2-typ_fold_subgr"/>
</dbReference>
<dbReference type="InterPro" id="IPR013750">
    <property type="entry name" value="GHMP_kinase_C_dom"/>
</dbReference>
<evidence type="ECO:0000259" key="12">
    <source>
        <dbReference type="Pfam" id="PF08544"/>
    </source>
</evidence>
<dbReference type="NCBIfam" id="TIGR00154">
    <property type="entry name" value="ispE"/>
    <property type="match status" value="1"/>
</dbReference>
<evidence type="ECO:0000313" key="15">
    <source>
        <dbReference type="Proteomes" id="UP000185657"/>
    </source>
</evidence>
<evidence type="ECO:0000259" key="11">
    <source>
        <dbReference type="Pfam" id="PF00288"/>
    </source>
</evidence>
<evidence type="ECO:0000256" key="5">
    <source>
        <dbReference type="ARBA" id="ARBA00022741"/>
    </source>
</evidence>
<feature type="domain" description="GHMP kinase C-terminal" evidence="12">
    <location>
        <begin position="213"/>
        <end position="262"/>
    </location>
</feature>
<dbReference type="GO" id="GO:0050515">
    <property type="term" value="F:4-(cytidine 5'-diphospho)-2-C-methyl-D-erythritol kinase activity"/>
    <property type="evidence" value="ECO:0007669"/>
    <property type="project" value="UniProtKB-UniRule"/>
</dbReference>
<evidence type="ECO:0000256" key="7">
    <source>
        <dbReference type="ARBA" id="ARBA00022840"/>
    </source>
</evidence>
<reference evidence="14 15" key="1">
    <citation type="submission" date="2016-02" db="EMBL/GenBank/DDBJ databases">
        <title>Draft genome sequence of Hydrogenophaga sp. LPB0072.</title>
        <authorList>
            <person name="Shin S.-K."/>
            <person name="Yi H."/>
        </authorList>
    </citation>
    <scope>NUCLEOTIDE SEQUENCE [LARGE SCALE GENOMIC DNA]</scope>
    <source>
        <strain evidence="14 15">LPB0072</strain>
    </source>
</reference>
<evidence type="ECO:0000313" key="14">
    <source>
        <dbReference type="EMBL" id="OAD43091.1"/>
    </source>
</evidence>